<feature type="non-terminal residue" evidence="2">
    <location>
        <position position="99"/>
    </location>
</feature>
<organism evidence="2">
    <name type="scientific">uncultured Thermoleophilia bacterium</name>
    <dbReference type="NCBI Taxonomy" id="1497501"/>
    <lineage>
        <taxon>Bacteria</taxon>
        <taxon>Bacillati</taxon>
        <taxon>Actinomycetota</taxon>
        <taxon>Thermoleophilia</taxon>
        <taxon>environmental samples</taxon>
    </lineage>
</organism>
<feature type="non-terminal residue" evidence="2">
    <location>
        <position position="1"/>
    </location>
</feature>
<gene>
    <name evidence="2" type="ORF">AVDCRST_MAG79-2790</name>
</gene>
<feature type="region of interest" description="Disordered" evidence="1">
    <location>
        <begin position="1"/>
        <end position="30"/>
    </location>
</feature>
<sequence length="99" mass="11200">DDRAPRRHRDPLRHRWRPLHPSPGASDARSGLVLRRLPALPGHVRRRLRDLAAVRAQHPEPPDRVGACPRAGLRRGHVDRRAPAPWLAAAARVLETLRL</sequence>
<reference evidence="2" key="1">
    <citation type="submission" date="2020-02" db="EMBL/GenBank/DDBJ databases">
        <authorList>
            <person name="Meier V. D."/>
        </authorList>
    </citation>
    <scope>NUCLEOTIDE SEQUENCE</scope>
    <source>
        <strain evidence="2">AVDCRST_MAG79</strain>
    </source>
</reference>
<dbReference type="EMBL" id="CADCWC010000436">
    <property type="protein sequence ID" value="CAA9552128.1"/>
    <property type="molecule type" value="Genomic_DNA"/>
</dbReference>
<protein>
    <submittedName>
        <fullName evidence="2">Uncharacterized protein</fullName>
    </submittedName>
</protein>
<accession>A0A6J4UJ65</accession>
<proteinExistence type="predicted"/>
<dbReference type="AlphaFoldDB" id="A0A6J4UJ65"/>
<evidence type="ECO:0000256" key="1">
    <source>
        <dbReference type="SAM" id="MobiDB-lite"/>
    </source>
</evidence>
<evidence type="ECO:0000313" key="2">
    <source>
        <dbReference type="EMBL" id="CAA9552128.1"/>
    </source>
</evidence>
<name>A0A6J4UJ65_9ACTN</name>
<feature type="compositionally biased region" description="Basic residues" evidence="1">
    <location>
        <begin position="1"/>
        <end position="18"/>
    </location>
</feature>